<keyword evidence="1" id="KW-0378">Hydrolase</keyword>
<reference evidence="4 5" key="1">
    <citation type="journal article" date="2019" name="Int. J. Syst. Evol. Microbiol.">
        <title>The Global Catalogue of Microorganisms (GCM) 10K type strain sequencing project: providing services to taxonomists for standard genome sequencing and annotation.</title>
        <authorList>
            <consortium name="The Broad Institute Genomics Platform"/>
            <consortium name="The Broad Institute Genome Sequencing Center for Infectious Disease"/>
            <person name="Wu L."/>
            <person name="Ma J."/>
        </authorList>
    </citation>
    <scope>NUCLEOTIDE SEQUENCE [LARGE SCALE GENOMIC DNA]</scope>
    <source>
        <strain evidence="4 5">WLHS5</strain>
    </source>
</reference>
<dbReference type="InterPro" id="IPR011659">
    <property type="entry name" value="WD40"/>
</dbReference>
<keyword evidence="2" id="KW-0720">Serine protease</keyword>
<comment type="caution">
    <text evidence="4">The sequence shown here is derived from an EMBL/GenBank/DDBJ whole genome shotgun (WGS) entry which is preliminary data.</text>
</comment>
<name>A0ABD5PQV2_9EURY</name>
<dbReference type="InterPro" id="IPR011042">
    <property type="entry name" value="6-blade_b-propeller_TolB-like"/>
</dbReference>
<dbReference type="Gene3D" id="3.40.50.1820">
    <property type="entry name" value="alpha/beta hydrolase"/>
    <property type="match status" value="1"/>
</dbReference>
<keyword evidence="2" id="KW-0645">Protease</keyword>
<dbReference type="Pfam" id="PF07676">
    <property type="entry name" value="PD40"/>
    <property type="match status" value="1"/>
</dbReference>
<dbReference type="RefSeq" id="WP_250140353.1">
    <property type="nucleotide sequence ID" value="NZ_JALIQP010000002.1"/>
</dbReference>
<dbReference type="PANTHER" id="PTHR42776">
    <property type="entry name" value="SERINE PEPTIDASE S9 FAMILY MEMBER"/>
    <property type="match status" value="1"/>
</dbReference>
<organism evidence="4 5">
    <name type="scientific">Halosolutus amylolyticus</name>
    <dbReference type="NCBI Taxonomy" id="2932267"/>
    <lineage>
        <taxon>Archaea</taxon>
        <taxon>Methanobacteriati</taxon>
        <taxon>Methanobacteriota</taxon>
        <taxon>Stenosarchaea group</taxon>
        <taxon>Halobacteria</taxon>
        <taxon>Halobacteriales</taxon>
        <taxon>Natrialbaceae</taxon>
        <taxon>Halosolutus</taxon>
    </lineage>
</organism>
<dbReference type="EMBL" id="JBHSFA010000007">
    <property type="protein sequence ID" value="MFC4542961.1"/>
    <property type="molecule type" value="Genomic_DNA"/>
</dbReference>
<evidence type="ECO:0000256" key="1">
    <source>
        <dbReference type="ARBA" id="ARBA00022801"/>
    </source>
</evidence>
<dbReference type="InterPro" id="IPR029058">
    <property type="entry name" value="AB_hydrolase_fold"/>
</dbReference>
<dbReference type="GO" id="GO:0008233">
    <property type="term" value="F:peptidase activity"/>
    <property type="evidence" value="ECO:0007669"/>
    <property type="project" value="UniProtKB-ARBA"/>
</dbReference>
<protein>
    <submittedName>
        <fullName evidence="4">S9 family peptidase</fullName>
    </submittedName>
</protein>
<dbReference type="InterPro" id="IPR001375">
    <property type="entry name" value="Peptidase_S9_cat"/>
</dbReference>
<dbReference type="PRINTS" id="PR00862">
    <property type="entry name" value="PROLIGOPTASE"/>
</dbReference>
<dbReference type="SUPFAM" id="SSF82171">
    <property type="entry name" value="DPP6 N-terminal domain-like"/>
    <property type="match status" value="1"/>
</dbReference>
<evidence type="ECO:0000313" key="4">
    <source>
        <dbReference type="EMBL" id="MFC4542961.1"/>
    </source>
</evidence>
<sequence>MPTYDIERYLNVRSAYGASFGPDGDRLSFLMDTTGTPQVWTLTGPREWPEQRTFYDERVTFASWSPERPELIFGMDEGGNERAQLFRLDAETGAIENLTAMPDAKHRWGGWSHDGDRFAFASNRRDESVFDVYVQGRDETGDEATLVHEGDGWLSLAGWSPDDSRLLVSQAYSNFDQDLYVLDLETEELEHLTPHEGDVRYGSASWAPDGEGIYLVTDEGDADTLYLAYLDLETGDLESIVEGEGWNVDGIALDDETGRFVYSRNVEGYTDLTVGEFDADDPTAFETVSEPDLPGGVAGGVSFGPDAERFALSTSGDRVNTNVFVVEFATGETERWTDAPTAGIPRETFDDSDLVHVESFDQLEVPGFLTLPNEADDTGASDGDGVPVIVDIHGGPESQRRPSFSSVKQYFLDRGYAYFEPNVRGSAGYGADYAALDDVEKRMDSVADIRACVEWLQDHPAVDPDRIAAKGGSYGGFMVLAALTEYPDLWAAGIDVVGIANFVTFLENTGDWRRELREAEYGSLAEDREFLEEISPINNVEEIEAPLFVLHGENDPRVPVGEAEQIVEKVADHGVPVRKLIFEDEGHGFSKLENRIEAYSAIAEFLDEHV</sequence>
<keyword evidence="5" id="KW-1185">Reference proteome</keyword>
<evidence type="ECO:0000313" key="5">
    <source>
        <dbReference type="Proteomes" id="UP001595898"/>
    </source>
</evidence>
<dbReference type="PANTHER" id="PTHR42776:SF27">
    <property type="entry name" value="DIPEPTIDYL PEPTIDASE FAMILY MEMBER 6"/>
    <property type="match status" value="1"/>
</dbReference>
<evidence type="ECO:0000259" key="3">
    <source>
        <dbReference type="Pfam" id="PF00326"/>
    </source>
</evidence>
<gene>
    <name evidence="4" type="ORF">ACFO5R_13620</name>
</gene>
<dbReference type="AlphaFoldDB" id="A0ABD5PQV2"/>
<evidence type="ECO:0000256" key="2">
    <source>
        <dbReference type="ARBA" id="ARBA00022825"/>
    </source>
</evidence>
<dbReference type="Pfam" id="PF00326">
    <property type="entry name" value="Peptidase_S9"/>
    <property type="match status" value="1"/>
</dbReference>
<dbReference type="InterPro" id="IPR002470">
    <property type="entry name" value="Peptidase_S9A"/>
</dbReference>
<dbReference type="Gene3D" id="2.120.10.30">
    <property type="entry name" value="TolB, C-terminal domain"/>
    <property type="match status" value="2"/>
</dbReference>
<dbReference type="SUPFAM" id="SSF53474">
    <property type="entry name" value="alpha/beta-Hydrolases"/>
    <property type="match status" value="1"/>
</dbReference>
<proteinExistence type="predicted"/>
<feature type="domain" description="Peptidase S9 prolyl oligopeptidase catalytic" evidence="3">
    <location>
        <begin position="402"/>
        <end position="609"/>
    </location>
</feature>
<accession>A0ABD5PQV2</accession>
<dbReference type="Proteomes" id="UP001595898">
    <property type="component" value="Unassembled WGS sequence"/>
</dbReference>